<feature type="compositionally biased region" description="Pro residues" evidence="1">
    <location>
        <begin position="67"/>
        <end position="77"/>
    </location>
</feature>
<name>A0ABP9F3X1_9ACTN</name>
<accession>A0ABP9F3X1</accession>
<evidence type="ECO:0000259" key="2">
    <source>
        <dbReference type="PROSITE" id="PS50965"/>
    </source>
</evidence>
<protein>
    <submittedName>
        <fullName evidence="3">NERD domain-containing protein</fullName>
    </submittedName>
</protein>
<feature type="domain" description="NERD" evidence="2">
    <location>
        <begin position="140"/>
        <end position="254"/>
    </location>
</feature>
<sequence length="301" mass="33077">MGDDSSAQYEFKRWRRYGKDRLYVTRVADSEQVGYFDVVAGTHHPGQPALSDELTAAVGAWSRPEGEPSPSPAPEPAAPGRSKDPDASPAPPPPTVIDLAHNAPGISLQAQIDAAHAAGQRATLLRRIFLGKHARSPWERGAIGERLVAAELQKLQEKDPRWLFLHSIPVGANDADIDHLLIGPAGVFSINSKNHAGMKVWVGGNTFMVNGVRQPHIRNSRHEAKRAAKLLSQAAGFDVHVRGMVVPINADDFTVKAQPDDVTVINRNRLRKHLRRLPERLPQPTVDILFEHARRSTTWLG</sequence>
<evidence type="ECO:0000313" key="3">
    <source>
        <dbReference type="EMBL" id="GAA4892169.1"/>
    </source>
</evidence>
<organism evidence="3 4">
    <name type="scientific">Tessaracoccus lubricantis</name>
    <dbReference type="NCBI Taxonomy" id="545543"/>
    <lineage>
        <taxon>Bacteria</taxon>
        <taxon>Bacillati</taxon>
        <taxon>Actinomycetota</taxon>
        <taxon>Actinomycetes</taxon>
        <taxon>Propionibacteriales</taxon>
        <taxon>Propionibacteriaceae</taxon>
        <taxon>Tessaracoccus</taxon>
    </lineage>
</organism>
<keyword evidence="4" id="KW-1185">Reference proteome</keyword>
<evidence type="ECO:0000256" key="1">
    <source>
        <dbReference type="SAM" id="MobiDB-lite"/>
    </source>
</evidence>
<dbReference type="InterPro" id="IPR011528">
    <property type="entry name" value="NERD"/>
</dbReference>
<gene>
    <name evidence="3" type="ORF">GCM10025789_06410</name>
</gene>
<dbReference type="PROSITE" id="PS50965">
    <property type="entry name" value="NERD"/>
    <property type="match status" value="1"/>
</dbReference>
<feature type="region of interest" description="Disordered" evidence="1">
    <location>
        <begin position="59"/>
        <end position="97"/>
    </location>
</feature>
<evidence type="ECO:0000313" key="4">
    <source>
        <dbReference type="Proteomes" id="UP001501521"/>
    </source>
</evidence>
<proteinExistence type="predicted"/>
<dbReference type="RefSeq" id="WP_345578912.1">
    <property type="nucleotide sequence ID" value="NZ_BAABLV010000010.1"/>
</dbReference>
<dbReference type="EMBL" id="BAABLV010000010">
    <property type="protein sequence ID" value="GAA4892169.1"/>
    <property type="molecule type" value="Genomic_DNA"/>
</dbReference>
<reference evidence="4" key="1">
    <citation type="journal article" date="2019" name="Int. J. Syst. Evol. Microbiol.">
        <title>The Global Catalogue of Microorganisms (GCM) 10K type strain sequencing project: providing services to taxonomists for standard genome sequencing and annotation.</title>
        <authorList>
            <consortium name="The Broad Institute Genomics Platform"/>
            <consortium name="The Broad Institute Genome Sequencing Center for Infectious Disease"/>
            <person name="Wu L."/>
            <person name="Ma J."/>
        </authorList>
    </citation>
    <scope>NUCLEOTIDE SEQUENCE [LARGE SCALE GENOMIC DNA]</scope>
    <source>
        <strain evidence="4">JCM 19125</strain>
    </source>
</reference>
<comment type="caution">
    <text evidence="3">The sequence shown here is derived from an EMBL/GenBank/DDBJ whole genome shotgun (WGS) entry which is preliminary data.</text>
</comment>
<dbReference type="Proteomes" id="UP001501521">
    <property type="component" value="Unassembled WGS sequence"/>
</dbReference>
<dbReference type="Pfam" id="PF08378">
    <property type="entry name" value="NERD"/>
    <property type="match status" value="1"/>
</dbReference>